<evidence type="ECO:0000313" key="2">
    <source>
        <dbReference type="EMBL" id="THD26136.1"/>
    </source>
</evidence>
<feature type="compositionally biased region" description="Polar residues" evidence="1">
    <location>
        <begin position="1"/>
        <end position="29"/>
    </location>
</feature>
<keyword evidence="3" id="KW-1185">Reference proteome</keyword>
<evidence type="ECO:0000313" key="3">
    <source>
        <dbReference type="Proteomes" id="UP000230066"/>
    </source>
</evidence>
<proteinExistence type="predicted"/>
<feature type="region of interest" description="Disordered" evidence="1">
    <location>
        <begin position="463"/>
        <end position="498"/>
    </location>
</feature>
<feature type="region of interest" description="Disordered" evidence="1">
    <location>
        <begin position="1"/>
        <end position="50"/>
    </location>
</feature>
<dbReference type="Proteomes" id="UP000230066">
    <property type="component" value="Unassembled WGS sequence"/>
</dbReference>
<dbReference type="PANTHER" id="PTHR12751">
    <property type="entry name" value="PHOSPHATASE AND ACTIN REGULATOR PHACTR"/>
    <property type="match status" value="1"/>
</dbReference>
<sequence length="765" mass="85346">MGSENSTLATSPTGRYATGTESAPFSTETKGWFKDLPEWPKTPPRNGAVESAQTLWQRLWRRNNSSKGQKLATRSKSTTATPAVILSAVPSSKSAISTPTTPAGFHEDEGEPVPCPSMSNVGFGSLRYSANHPARHEFKITHISPQSRHLLRDLRASCLTNEIPGILVSPYDQSSSDPKNCSSAGPYQASKFLARKSLQKTSKTMFSNGNMKMRFVRVVRAATSVPDLSKEPVKSAMKSSRNSSQCSLNRITTERPRMSASPIARNSDSLSLSPPSPERMIQSEDQLRCSLANKETMARSFTNTNPTVREAIRGDHSNLVHPVTRIASCSLPLFTCSSGDTSFSAPALSSSPTFGRRSHVTDLFSAAIEPRKSEGSPILLVSGCSENRLTFRSQLDTTCEVEEVDHLTRQVDEVSQFDSRLDELEHVKFAPSSSPQLAAQRHSNHISMANSDVLNESDVENETLTLSPNMTGKTDSSQGDSTEKQDNQKDLNQSAPRFHNLVLRRDSFGMILEDGFKDNHPLVPESPYVSSFDMIPQPVNMHSSRLTMQDDGGTEEQLREEEEEEEELYVDVADETGSDIDDNNCYYDDEDANSDDYRESYEAERVNSDIDDEFNVDDFELPEETSEIPIVEVLSASLCAAGYGRVGRFLDQWLPQRAFCESLLRGSMNDGIAEDTLWERRKSLLRGLTLKVKSGCLPTTEMLFLRFTQFVEVQELEPQDRVADKPWTRLTASEKAEIRRELNDYKWAEMSVHQESRQNTRFHLP</sequence>
<feature type="compositionally biased region" description="Polar residues" evidence="1">
    <location>
        <begin position="91"/>
        <end position="101"/>
    </location>
</feature>
<evidence type="ECO:0000256" key="1">
    <source>
        <dbReference type="SAM" id="MobiDB-lite"/>
    </source>
</evidence>
<dbReference type="AlphaFoldDB" id="A0A4E0REW1"/>
<feature type="region of interest" description="Disordered" evidence="1">
    <location>
        <begin position="256"/>
        <end position="278"/>
    </location>
</feature>
<feature type="region of interest" description="Disordered" evidence="1">
    <location>
        <begin position="91"/>
        <end position="110"/>
    </location>
</feature>
<protein>
    <submittedName>
        <fullName evidence="2">Phosphatase and actin regulator</fullName>
    </submittedName>
</protein>
<dbReference type="GO" id="GO:0030036">
    <property type="term" value="P:actin cytoskeleton organization"/>
    <property type="evidence" value="ECO:0007669"/>
    <property type="project" value="TreeGrafter"/>
</dbReference>
<comment type="caution">
    <text evidence="2">The sequence shown here is derived from an EMBL/GenBank/DDBJ whole genome shotgun (WGS) entry which is preliminary data.</text>
</comment>
<feature type="region of interest" description="Disordered" evidence="1">
    <location>
        <begin position="544"/>
        <end position="593"/>
    </location>
</feature>
<dbReference type="PANTHER" id="PTHR12751:SF18">
    <property type="entry name" value="PHOSPHATASE AND ACTIN REGULATOR 1"/>
    <property type="match status" value="1"/>
</dbReference>
<gene>
    <name evidence="2" type="ORF">D915_003058</name>
</gene>
<dbReference type="EMBL" id="JXXN02000851">
    <property type="protein sequence ID" value="THD26136.1"/>
    <property type="molecule type" value="Genomic_DNA"/>
</dbReference>
<accession>A0A4E0REW1</accession>
<reference evidence="2" key="1">
    <citation type="submission" date="2019-03" db="EMBL/GenBank/DDBJ databases">
        <title>Improved annotation for the trematode Fasciola hepatica.</title>
        <authorList>
            <person name="Choi Y.-J."/>
            <person name="Martin J."/>
            <person name="Mitreva M."/>
        </authorList>
    </citation>
    <scope>NUCLEOTIDE SEQUENCE [LARGE SCALE GENOMIC DNA]</scope>
</reference>
<name>A0A4E0REW1_FASHE</name>
<feature type="compositionally biased region" description="Polar residues" evidence="1">
    <location>
        <begin position="463"/>
        <end position="480"/>
    </location>
</feature>
<feature type="compositionally biased region" description="Acidic residues" evidence="1">
    <location>
        <begin position="552"/>
        <end position="593"/>
    </location>
</feature>
<organism evidence="2 3">
    <name type="scientific">Fasciola hepatica</name>
    <name type="common">Liver fluke</name>
    <dbReference type="NCBI Taxonomy" id="6192"/>
    <lineage>
        <taxon>Eukaryota</taxon>
        <taxon>Metazoa</taxon>
        <taxon>Spiralia</taxon>
        <taxon>Lophotrochozoa</taxon>
        <taxon>Platyhelminthes</taxon>
        <taxon>Trematoda</taxon>
        <taxon>Digenea</taxon>
        <taxon>Plagiorchiida</taxon>
        <taxon>Echinostomata</taxon>
        <taxon>Echinostomatoidea</taxon>
        <taxon>Fasciolidae</taxon>
        <taxon>Fasciola</taxon>
    </lineage>
</organism>
<dbReference type="GO" id="GO:0003779">
    <property type="term" value="F:actin binding"/>
    <property type="evidence" value="ECO:0007669"/>
    <property type="project" value="TreeGrafter"/>
</dbReference>